<evidence type="ECO:0000313" key="2">
    <source>
        <dbReference type="EMBL" id="QNN63771.1"/>
    </source>
</evidence>
<dbReference type="InterPro" id="IPR014710">
    <property type="entry name" value="RmlC-like_jellyroll"/>
</dbReference>
<dbReference type="SUPFAM" id="SSF51182">
    <property type="entry name" value="RmlC-like cupins"/>
    <property type="match status" value="1"/>
</dbReference>
<keyword evidence="3" id="KW-1185">Reference proteome</keyword>
<dbReference type="PANTHER" id="PTHR37694:SF1">
    <property type="entry name" value="SLR8022 PROTEIN"/>
    <property type="match status" value="1"/>
</dbReference>
<proteinExistence type="predicted"/>
<dbReference type="KEGG" id="ldn:H9L06_05705"/>
<dbReference type="EMBL" id="CP060716">
    <property type="protein sequence ID" value="QNN63771.1"/>
    <property type="molecule type" value="Genomic_DNA"/>
</dbReference>
<reference evidence="2 3" key="1">
    <citation type="submission" date="2020-08" db="EMBL/GenBank/DDBJ databases">
        <title>Genome sequence of Leucobacter denitrificans KACC 14055T.</title>
        <authorList>
            <person name="Hyun D.-W."/>
            <person name="Bae J.-W."/>
        </authorList>
    </citation>
    <scope>NUCLEOTIDE SEQUENCE [LARGE SCALE GENOMIC DNA]</scope>
    <source>
        <strain evidence="2 3">KACC 14055</strain>
    </source>
</reference>
<protein>
    <submittedName>
        <fullName evidence="2">Cupin domain-containing protein</fullName>
    </submittedName>
</protein>
<organism evidence="2 3">
    <name type="scientific">Leucobacter denitrificans</name>
    <dbReference type="NCBI Taxonomy" id="683042"/>
    <lineage>
        <taxon>Bacteria</taxon>
        <taxon>Bacillati</taxon>
        <taxon>Actinomycetota</taxon>
        <taxon>Actinomycetes</taxon>
        <taxon>Micrococcales</taxon>
        <taxon>Microbacteriaceae</taxon>
        <taxon>Leucobacter</taxon>
    </lineage>
</organism>
<sequence length="125" mass="13097">MSAVSGAGDVNGRSVNGPKPFTLAAANLDDLLAAAPVSGEKFQIKRIFQGTGVRMIRLTFAAGQTMREHSTNAPLVVQVLEGTVAFRIAGEELTLPAGAILHVEPSELHELEAVTDAHLLLTLAV</sequence>
<dbReference type="AlphaFoldDB" id="A0A7G9S7E6"/>
<accession>A0A7G9S7E6</accession>
<evidence type="ECO:0000259" key="1">
    <source>
        <dbReference type="Pfam" id="PF07883"/>
    </source>
</evidence>
<dbReference type="Proteomes" id="UP000515934">
    <property type="component" value="Chromosome"/>
</dbReference>
<dbReference type="InterPro" id="IPR011051">
    <property type="entry name" value="RmlC_Cupin_sf"/>
</dbReference>
<dbReference type="CDD" id="cd02230">
    <property type="entry name" value="cupin_HP0902-like"/>
    <property type="match status" value="1"/>
</dbReference>
<dbReference type="Gene3D" id="2.60.120.10">
    <property type="entry name" value="Jelly Rolls"/>
    <property type="match status" value="1"/>
</dbReference>
<dbReference type="InterPro" id="IPR013096">
    <property type="entry name" value="Cupin_2"/>
</dbReference>
<gene>
    <name evidence="2" type="ORF">H9L06_05705</name>
</gene>
<feature type="domain" description="Cupin type-2" evidence="1">
    <location>
        <begin position="58"/>
        <end position="121"/>
    </location>
</feature>
<dbReference type="PANTHER" id="PTHR37694">
    <property type="entry name" value="SLR8022 PROTEIN"/>
    <property type="match status" value="1"/>
</dbReference>
<name>A0A7G9S7E6_9MICO</name>
<evidence type="ECO:0000313" key="3">
    <source>
        <dbReference type="Proteomes" id="UP000515934"/>
    </source>
</evidence>
<dbReference type="RefSeq" id="WP_187556228.1">
    <property type="nucleotide sequence ID" value="NZ_CP060716.1"/>
</dbReference>
<dbReference type="Pfam" id="PF07883">
    <property type="entry name" value="Cupin_2"/>
    <property type="match status" value="1"/>
</dbReference>